<keyword evidence="1 4" id="KW-0240">DNA-directed RNA polymerase</keyword>
<protein>
    <submittedName>
        <fullName evidence="4">DNA-directed RNA polymerase II complex subunit Rpb11</fullName>
    </submittedName>
</protein>
<proteinExistence type="predicted"/>
<dbReference type="Pfam" id="PF13656">
    <property type="entry name" value="RNA_pol_L_2"/>
    <property type="match status" value="1"/>
</dbReference>
<dbReference type="SUPFAM" id="SSF55257">
    <property type="entry name" value="RBP11-like subunits of RNA polymerase"/>
    <property type="match status" value="1"/>
</dbReference>
<dbReference type="GO" id="GO:0006351">
    <property type="term" value="P:DNA-templated transcription"/>
    <property type="evidence" value="ECO:0007669"/>
    <property type="project" value="InterPro"/>
</dbReference>
<organism evidence="4 6">
    <name type="scientific">Lotharella oceanica</name>
    <dbReference type="NCBI Taxonomy" id="641309"/>
    <lineage>
        <taxon>Eukaryota</taxon>
        <taxon>Sar</taxon>
        <taxon>Rhizaria</taxon>
        <taxon>Cercozoa</taxon>
        <taxon>Chlorarachniophyceae</taxon>
        <taxon>Lotharella</taxon>
    </lineage>
</organism>
<evidence type="ECO:0000256" key="1">
    <source>
        <dbReference type="ARBA" id="ARBA00022478"/>
    </source>
</evidence>
<dbReference type="EMBL" id="CP006628">
    <property type="protein sequence ID" value="AIB09755.1"/>
    <property type="molecule type" value="Genomic_DNA"/>
</dbReference>
<evidence type="ECO:0000313" key="5">
    <source>
        <dbReference type="EMBL" id="AIB09755.1"/>
    </source>
</evidence>
<dbReference type="InterPro" id="IPR009025">
    <property type="entry name" value="RBP11-like_dimer"/>
</dbReference>
<evidence type="ECO:0000256" key="2">
    <source>
        <dbReference type="ARBA" id="ARBA00023163"/>
    </source>
</evidence>
<dbReference type="Gene3D" id="3.30.1360.10">
    <property type="entry name" value="RNA polymerase, RBP11-like subunit"/>
    <property type="match status" value="1"/>
</dbReference>
<dbReference type="InterPro" id="IPR036603">
    <property type="entry name" value="RBP11-like"/>
</dbReference>
<dbReference type="AlphaFoldDB" id="A0A060DGK6"/>
<sequence length="100" mass="11926">MLIQYLYPAFMGETGRKTIITLELYTDDYCMLDVLKNYLYKSKLVLFAGFRYDHLLDKKVIFKIETTSEQSILKTIMNSIKKISLDFYMFFILISQIIRI</sequence>
<accession>A0A060DGK6</accession>
<feature type="domain" description="DNA-directed RNA polymerase RBP11-like dimerisation" evidence="3">
    <location>
        <begin position="20"/>
        <end position="84"/>
    </location>
</feature>
<reference evidence="4 6" key="1">
    <citation type="journal article" date="2014" name="BMC Genomics">
        <title>Nucleomorph and plastid genome sequences of the chlorarachniophyte Lotharella oceanica: convergent reductive evolution and frequent recombination in nucleomorph-bearing algae.</title>
        <authorList>
            <person name="Tanifuji G."/>
            <person name="Onodera N.T."/>
            <person name="Brown M.W."/>
            <person name="Curtis B.A."/>
            <person name="Roger A.J."/>
            <person name="Ka-Shu Wong G."/>
            <person name="Melkonian M."/>
            <person name="Archibald J.M."/>
        </authorList>
    </citation>
    <scope>NUCLEOTIDE SEQUENCE [LARGE SCALE GENOMIC DNA]</scope>
    <source>
        <strain evidence="4 6">CCMP622</strain>
    </source>
</reference>
<gene>
    <name evidence="4" type="primary">rbp11</name>
    <name evidence="4" type="ORF">M951_chr1175</name>
    <name evidence="5" type="ORF">M951_chr252</name>
</gene>
<evidence type="ECO:0000313" key="4">
    <source>
        <dbReference type="EMBL" id="AIB09654.1"/>
    </source>
</evidence>
<dbReference type="EMBL" id="CP006627">
    <property type="protein sequence ID" value="AIB09654.1"/>
    <property type="molecule type" value="Genomic_DNA"/>
</dbReference>
<evidence type="ECO:0000259" key="3">
    <source>
        <dbReference type="Pfam" id="PF13656"/>
    </source>
</evidence>
<keyword evidence="4" id="KW-0542">Nucleomorph</keyword>
<evidence type="ECO:0000313" key="6">
    <source>
        <dbReference type="Proteomes" id="UP000243670"/>
    </source>
</evidence>
<dbReference type="Proteomes" id="UP000243670">
    <property type="component" value="Nucleomorph 2"/>
</dbReference>
<keyword evidence="2" id="KW-0804">Transcription</keyword>
<dbReference type="GO" id="GO:0000428">
    <property type="term" value="C:DNA-directed RNA polymerase complex"/>
    <property type="evidence" value="ECO:0007669"/>
    <property type="project" value="UniProtKB-KW"/>
</dbReference>
<geneLocation type="nucleomorph" evidence="4"/>
<dbReference type="GO" id="GO:0046983">
    <property type="term" value="F:protein dimerization activity"/>
    <property type="evidence" value="ECO:0007669"/>
    <property type="project" value="InterPro"/>
</dbReference>
<name>A0A060DGK6_9EUKA</name>
<dbReference type="Proteomes" id="UP000243670">
    <property type="component" value="Nucleomorph 1"/>
</dbReference>